<dbReference type="EMBL" id="VNFF01000063">
    <property type="protein sequence ID" value="TVU79535.1"/>
    <property type="molecule type" value="Genomic_DNA"/>
</dbReference>
<evidence type="ECO:0000313" key="2">
    <source>
        <dbReference type="Proteomes" id="UP000317938"/>
    </source>
</evidence>
<protein>
    <submittedName>
        <fullName evidence="1">Uncharacterized protein</fullName>
    </submittedName>
</protein>
<keyword evidence="2" id="KW-1185">Reference proteome</keyword>
<name>A0ABY3F6P6_9GAMM</name>
<evidence type="ECO:0000313" key="1">
    <source>
        <dbReference type="EMBL" id="TVU79535.1"/>
    </source>
</evidence>
<dbReference type="RefSeq" id="WP_145242997.1">
    <property type="nucleotide sequence ID" value="NZ_VNFF01000063.1"/>
</dbReference>
<reference evidence="1 2" key="1">
    <citation type="submission" date="2019-07" db="EMBL/GenBank/DDBJ databases">
        <title>Diversity of Bacteria from Kongsfjorden, Arctic.</title>
        <authorList>
            <person name="Yu Y."/>
        </authorList>
    </citation>
    <scope>NUCLEOTIDE SEQUENCE [LARGE SCALE GENOMIC DNA]</scope>
    <source>
        <strain evidence="1 2">SM1927</strain>
    </source>
</reference>
<accession>A0ABY3F6P6</accession>
<sequence>MKFSYVSHLMIIPLACFAEDKVVEMDPNDIQMNGYVHESLPEGLLVRIKATTDTFEIVDGMSYEKAVDLYKRDIDPESNLVIWEEMARVYNLFCKSRCGTAAERMDVYRALLLRSMLPNKQALARLQAKLITASEAANIVSQYKLAAKPIDVIQK</sequence>
<comment type="caution">
    <text evidence="1">The sequence shown here is derived from an EMBL/GenBank/DDBJ whole genome shotgun (WGS) entry which is preliminary data.</text>
</comment>
<dbReference type="Proteomes" id="UP000317938">
    <property type="component" value="Unassembled WGS sequence"/>
</dbReference>
<proteinExistence type="predicted"/>
<organism evidence="1 2">
    <name type="scientific">Pseudoalteromonas neustonica</name>
    <dbReference type="NCBI Taxonomy" id="1840331"/>
    <lineage>
        <taxon>Bacteria</taxon>
        <taxon>Pseudomonadati</taxon>
        <taxon>Pseudomonadota</taxon>
        <taxon>Gammaproteobacteria</taxon>
        <taxon>Alteromonadales</taxon>
        <taxon>Pseudoalteromonadaceae</taxon>
        <taxon>Pseudoalteromonas</taxon>
    </lineage>
</organism>
<gene>
    <name evidence="1" type="ORF">FQP85_23405</name>
</gene>